<dbReference type="OrthoDB" id="301399at2759"/>
<dbReference type="SUPFAM" id="SSF54648">
    <property type="entry name" value="DLC"/>
    <property type="match status" value="1"/>
</dbReference>
<proteinExistence type="inferred from homology"/>
<keyword evidence="1" id="KW-0493">Microtubule</keyword>
<keyword evidence="1" id="KW-0206">Cytoskeleton</keyword>
<reference evidence="3 5" key="1">
    <citation type="submission" date="2015-02" db="EMBL/GenBank/DDBJ databases">
        <authorList>
            <person name="Chooi Y.-H."/>
        </authorList>
    </citation>
    <scope>NUCLEOTIDE SEQUENCE [LARGE SCALE GENOMIC DNA]</scope>
    <source>
        <strain evidence="3">E3</strain>
    </source>
</reference>
<comment type="subcellular location">
    <subcellularLocation>
        <location evidence="1">Cytoplasm</location>
        <location evidence="1">Cytoskeleton</location>
    </subcellularLocation>
</comment>
<dbReference type="Gene3D" id="3.30.740.10">
    <property type="entry name" value="Protein Inhibitor Of Neuronal Nitric Oxide Synthase"/>
    <property type="match status" value="1"/>
</dbReference>
<dbReference type="InterPro" id="IPR037177">
    <property type="entry name" value="DLC_sf"/>
</dbReference>
<accession>A0A0G4IKM6</accession>
<dbReference type="PANTHER" id="PTHR11886">
    <property type="entry name" value="DYNEIN LIGHT CHAIN"/>
    <property type="match status" value="1"/>
</dbReference>
<keyword evidence="5" id="KW-1185">Reference proteome</keyword>
<keyword evidence="1" id="KW-0243">Dynein</keyword>
<evidence type="ECO:0000313" key="4">
    <source>
        <dbReference type="EMBL" id="SPQ99965.1"/>
    </source>
</evidence>
<name>A0A0G4IKM6_PLABS</name>
<gene>
    <name evidence="3" type="ORF">PBRA_004427</name>
    <name evidence="4" type="ORF">PLBR_LOCUS7180</name>
</gene>
<evidence type="ECO:0000256" key="2">
    <source>
        <dbReference type="SAM" id="MobiDB-lite"/>
    </source>
</evidence>
<feature type="region of interest" description="Disordered" evidence="2">
    <location>
        <begin position="1"/>
        <end position="39"/>
    </location>
</feature>
<dbReference type="EMBL" id="OVEO01000013">
    <property type="protein sequence ID" value="SPQ99965.1"/>
    <property type="molecule type" value="Genomic_DNA"/>
</dbReference>
<dbReference type="InterPro" id="IPR001372">
    <property type="entry name" value="Dynein_light_chain_typ-1/2"/>
</dbReference>
<dbReference type="Proteomes" id="UP000039324">
    <property type="component" value="Unassembled WGS sequence"/>
</dbReference>
<reference evidence="4 6" key="2">
    <citation type="submission" date="2018-03" db="EMBL/GenBank/DDBJ databases">
        <authorList>
            <person name="Fogelqvist J."/>
        </authorList>
    </citation>
    <scope>NUCLEOTIDE SEQUENCE [LARGE SCALE GENOMIC DNA]</scope>
</reference>
<dbReference type="EMBL" id="CDSF01000035">
    <property type="protein sequence ID" value="CEO95714.1"/>
    <property type="molecule type" value="Genomic_DNA"/>
</dbReference>
<dbReference type="GO" id="GO:0005874">
    <property type="term" value="C:microtubule"/>
    <property type="evidence" value="ECO:0007669"/>
    <property type="project" value="UniProtKB-KW"/>
</dbReference>
<dbReference type="GO" id="GO:0045505">
    <property type="term" value="F:dynein intermediate chain binding"/>
    <property type="evidence" value="ECO:0007669"/>
    <property type="project" value="TreeGrafter"/>
</dbReference>
<dbReference type="CDD" id="cd21450">
    <property type="entry name" value="DLC-like_DYNLL1-like"/>
    <property type="match status" value="1"/>
</dbReference>
<keyword evidence="4" id="KW-0496">Mitochondrion</keyword>
<protein>
    <recommendedName>
        <fullName evidence="1">Dynein light chain</fullName>
    </recommendedName>
</protein>
<keyword evidence="1" id="KW-0963">Cytoplasm</keyword>
<sequence length="132" mass="14219">MSAAVESRPGQAPVAKEKRVPKLDRSKDKSITDDVEDIAPPGIVKSSTMSQAKLQEAVDVVRAAYLSFTKGEGVFWKDVARQIKVALDAQEKSGAAWHVVCGSSFGAFVSYEADQMAYITVGVMDALVFKHA</sequence>
<evidence type="ECO:0000313" key="3">
    <source>
        <dbReference type="EMBL" id="CEO95714.1"/>
    </source>
</evidence>
<dbReference type="OMA" id="MAYFHIA"/>
<feature type="compositionally biased region" description="Basic and acidic residues" evidence="2">
    <location>
        <begin position="15"/>
        <end position="32"/>
    </location>
</feature>
<geneLocation type="mitochondrion" evidence="4"/>
<dbReference type="GO" id="GO:0007017">
    <property type="term" value="P:microtubule-based process"/>
    <property type="evidence" value="ECO:0007669"/>
    <property type="project" value="InterPro"/>
</dbReference>
<dbReference type="STRING" id="37360.A0A0G4IKM6"/>
<comment type="similarity">
    <text evidence="1">Belongs to the dynein light chain family.</text>
</comment>
<dbReference type="SMART" id="SM01375">
    <property type="entry name" value="Dynein_light"/>
    <property type="match status" value="1"/>
</dbReference>
<dbReference type="AlphaFoldDB" id="A0A0G4IKM6"/>
<organism evidence="3 5">
    <name type="scientific">Plasmodiophora brassicae</name>
    <name type="common">Clubroot disease agent</name>
    <dbReference type="NCBI Taxonomy" id="37360"/>
    <lineage>
        <taxon>Eukaryota</taxon>
        <taxon>Sar</taxon>
        <taxon>Rhizaria</taxon>
        <taxon>Endomyxa</taxon>
        <taxon>Phytomyxea</taxon>
        <taxon>Plasmodiophorida</taxon>
        <taxon>Plasmodiophoridae</taxon>
        <taxon>Plasmodiophora</taxon>
    </lineage>
</organism>
<evidence type="ECO:0000313" key="6">
    <source>
        <dbReference type="Proteomes" id="UP000290189"/>
    </source>
</evidence>
<dbReference type="GO" id="GO:0005868">
    <property type="term" value="C:cytoplasmic dynein complex"/>
    <property type="evidence" value="ECO:0007669"/>
    <property type="project" value="TreeGrafter"/>
</dbReference>
<dbReference type="PANTHER" id="PTHR11886:SF35">
    <property type="entry name" value="DYNEIN LIGHT CHAIN"/>
    <property type="match status" value="1"/>
</dbReference>
<dbReference type="Proteomes" id="UP000290189">
    <property type="component" value="Unassembled WGS sequence"/>
</dbReference>
<keyword evidence="1" id="KW-0505">Motor protein</keyword>
<evidence type="ECO:0000313" key="5">
    <source>
        <dbReference type="Proteomes" id="UP000039324"/>
    </source>
</evidence>
<evidence type="ECO:0000256" key="1">
    <source>
        <dbReference type="RuleBase" id="RU365010"/>
    </source>
</evidence>
<dbReference type="Pfam" id="PF01221">
    <property type="entry name" value="Dynein_light"/>
    <property type="match status" value="1"/>
</dbReference>